<gene>
    <name evidence="2" type="ORF">INF20_06515</name>
</gene>
<dbReference type="PANTHER" id="PTHR43501:SF1">
    <property type="entry name" value="CYTOSOL NON-SPECIFIC DIPEPTIDASE"/>
    <property type="match status" value="1"/>
</dbReference>
<evidence type="ECO:0008006" key="4">
    <source>
        <dbReference type="Google" id="ProtNLM"/>
    </source>
</evidence>
<sequence>MKRALTMLLAVTLGLTSVMLTGCGGSKEISSEDMQNDISVYQEELEAMMNESENEVQMSDSLLDYCMEKGFSVKKAKGSNIVITSKATENNGKAPKDTFLVEFRKDTAEGSCAAMATGLAAVKNSTQHGDITLVLSPYSTDESIGVSSLNSKTISGDRVIDLTRTSSSSLMDGSVGSRNYTMSKYLDKRSPQGSLAYKISITGLTAANSGDRSSDHINPIVFIGDILSDARAAAQNIELASFNSTGDTFNYSTSATAVVVIDESIKNKFESRLEKAQSRFEDKKGDNEEAAAFTYEVVEMPSLVYSYDDTANVLSLIYTLIDGVFATSEPDYEGDVLGLSSIYGVSTEGSFKVSVLGRYTDSDTLTEMDTTFDTIAQLSGFAVESEDMTNLWKQDDNAILKDEDFATAFESYHPERGALYSFTSSVCSELAEDFDGISVISIGIEEGNESDTAMDILDYLKARCETK</sequence>
<dbReference type="Gene3D" id="3.40.630.10">
    <property type="entry name" value="Zn peptidases"/>
    <property type="match status" value="1"/>
</dbReference>
<reference evidence="2 3" key="1">
    <citation type="submission" date="2020-10" db="EMBL/GenBank/DDBJ databases">
        <title>ChiBAC.</title>
        <authorList>
            <person name="Zenner C."/>
            <person name="Hitch T.C.A."/>
            <person name="Clavel T."/>
        </authorList>
    </citation>
    <scope>NUCLEOTIDE SEQUENCE [LARGE SCALE GENOMIC DNA]</scope>
    <source>
        <strain evidence="2 3">DSM 108706</strain>
    </source>
</reference>
<dbReference type="EMBL" id="JADCKA010000011">
    <property type="protein sequence ID" value="MBE5035923.1"/>
    <property type="molecule type" value="Genomic_DNA"/>
</dbReference>
<dbReference type="Proteomes" id="UP001516588">
    <property type="component" value="Unassembled WGS sequence"/>
</dbReference>
<comment type="caution">
    <text evidence="2">The sequence shown here is derived from an EMBL/GenBank/DDBJ whole genome shotgun (WGS) entry which is preliminary data.</text>
</comment>
<dbReference type="RefSeq" id="WP_226385571.1">
    <property type="nucleotide sequence ID" value="NZ_JADCKA010000011.1"/>
</dbReference>
<dbReference type="PROSITE" id="PS51257">
    <property type="entry name" value="PROKAR_LIPOPROTEIN"/>
    <property type="match status" value="1"/>
</dbReference>
<keyword evidence="3" id="KW-1185">Reference proteome</keyword>
<feature type="chain" id="PRO_5045642469" description="Lipoprotein" evidence="1">
    <location>
        <begin position="23"/>
        <end position="467"/>
    </location>
</feature>
<dbReference type="InterPro" id="IPR001160">
    <property type="entry name" value="Peptidase_M20C"/>
</dbReference>
<evidence type="ECO:0000313" key="2">
    <source>
        <dbReference type="EMBL" id="MBE5035923.1"/>
    </source>
</evidence>
<organism evidence="2 3">
    <name type="scientific">Gallibacter intestinalis</name>
    <dbReference type="NCBI Taxonomy" id="2779356"/>
    <lineage>
        <taxon>Bacteria</taxon>
        <taxon>Bacillati</taxon>
        <taxon>Bacillota</taxon>
        <taxon>Clostridia</taxon>
        <taxon>Eubacteriales</taxon>
        <taxon>Eubacteriaceae</taxon>
        <taxon>Gallibacter</taxon>
    </lineage>
</organism>
<keyword evidence="1" id="KW-0732">Signal</keyword>
<accession>A0ABR9QYJ9</accession>
<name>A0ABR9QYJ9_9FIRM</name>
<protein>
    <recommendedName>
        <fullName evidence="4">Lipoprotein</fullName>
    </recommendedName>
</protein>
<dbReference type="PANTHER" id="PTHR43501">
    <property type="entry name" value="CYTOSOL NON-SPECIFIC DIPEPTIDASE"/>
    <property type="match status" value="1"/>
</dbReference>
<feature type="signal peptide" evidence="1">
    <location>
        <begin position="1"/>
        <end position="22"/>
    </location>
</feature>
<evidence type="ECO:0000313" key="3">
    <source>
        <dbReference type="Proteomes" id="UP001516588"/>
    </source>
</evidence>
<evidence type="ECO:0000256" key="1">
    <source>
        <dbReference type="SAM" id="SignalP"/>
    </source>
</evidence>
<proteinExistence type="predicted"/>